<proteinExistence type="predicted"/>
<dbReference type="EMBL" id="JALJOT010000005">
    <property type="protein sequence ID" value="KAK9914879.1"/>
    <property type="molecule type" value="Genomic_DNA"/>
</dbReference>
<accession>A0ABR2YTN9</accession>
<dbReference type="PANTHER" id="PTHR21228">
    <property type="entry name" value="FAST LEU-RICH DOMAIN-CONTAINING"/>
    <property type="match status" value="1"/>
</dbReference>
<dbReference type="InterPro" id="IPR058917">
    <property type="entry name" value="RESC6_dom"/>
</dbReference>
<dbReference type="PANTHER" id="PTHR21228:SF40">
    <property type="entry name" value="LD45607P"/>
    <property type="match status" value="1"/>
</dbReference>
<dbReference type="PROSITE" id="PS51286">
    <property type="entry name" value="RAP"/>
    <property type="match status" value="1"/>
</dbReference>
<dbReference type="Proteomes" id="UP001491310">
    <property type="component" value="Unassembled WGS sequence"/>
</dbReference>
<dbReference type="InterPro" id="IPR050870">
    <property type="entry name" value="FAST_kinase"/>
</dbReference>
<reference evidence="2 3" key="1">
    <citation type="journal article" date="2024" name="Nat. Commun.">
        <title>Phylogenomics reveals the evolutionary origins of lichenization in chlorophyte algae.</title>
        <authorList>
            <person name="Puginier C."/>
            <person name="Libourel C."/>
            <person name="Otte J."/>
            <person name="Skaloud P."/>
            <person name="Haon M."/>
            <person name="Grisel S."/>
            <person name="Petersen M."/>
            <person name="Berrin J.G."/>
            <person name="Delaux P.M."/>
            <person name="Dal Grande F."/>
            <person name="Keller J."/>
        </authorList>
    </citation>
    <scope>NUCLEOTIDE SEQUENCE [LARGE SCALE GENOMIC DNA]</scope>
    <source>
        <strain evidence="2 3">SAG 216-7</strain>
    </source>
</reference>
<evidence type="ECO:0000313" key="2">
    <source>
        <dbReference type="EMBL" id="KAK9914879.1"/>
    </source>
</evidence>
<protein>
    <recommendedName>
        <fullName evidence="1">RAP domain-containing protein</fullName>
    </recommendedName>
</protein>
<evidence type="ECO:0000313" key="3">
    <source>
        <dbReference type="Proteomes" id="UP001491310"/>
    </source>
</evidence>
<dbReference type="Pfam" id="PF08373">
    <property type="entry name" value="RAP"/>
    <property type="match status" value="1"/>
</dbReference>
<evidence type="ECO:0000259" key="1">
    <source>
        <dbReference type="PROSITE" id="PS51286"/>
    </source>
</evidence>
<gene>
    <name evidence="2" type="ORF">WJX75_001763</name>
</gene>
<dbReference type="Pfam" id="PF26188">
    <property type="entry name" value="RESC6"/>
    <property type="match status" value="1"/>
</dbReference>
<name>A0ABR2YTN9_9CHLO</name>
<sequence length="473" mass="51674">MGRSQIVALLKRSRLKVNFPGSQRNTSANLSTTASKELTSLLGFPSSTWPYASAVVRELLGGGGSQLKTASVENVVVGPLQRLCPQLEYLSSSEITQLVAVLGHLQVKDSLVDIVLEAVSDIVADSVQHYRAPQLATICGAYVQLEHRGSGYNQLLDAIVGQVLRSFKDLDASGLVSLTHALAETEHDSEGTGKLLKAIAAGALDLVPTFSPAQLASLLASFSHLRHYDEPMYRAIARQAAPAVHLLEPQQRSDLLHALAIVGHDAPKLVAALRENLLEDAGQLPGAALCNVMWSLAVLDQLSLDSFRRMCAQLEQLPLGAFEPENFQQLYQVQRMAQAASQDPVTVQLPTWIWAYAASAWQDRLFAESNFTPLQQSICRTLDDMGVWHEEKFLQNMTSAIALRDKVAIHPEGPTCYCSSWPKRPLGETLAVRRTLTRHGWTVVPLAKHEWMALASHKRAAYLTKLLDDVGAG</sequence>
<feature type="domain" description="RAP" evidence="1">
    <location>
        <begin position="407"/>
        <end position="465"/>
    </location>
</feature>
<comment type="caution">
    <text evidence="2">The sequence shown here is derived from an EMBL/GenBank/DDBJ whole genome shotgun (WGS) entry which is preliminary data.</text>
</comment>
<keyword evidence="3" id="KW-1185">Reference proteome</keyword>
<organism evidence="2 3">
    <name type="scientific">Coccomyxa subellipsoidea</name>
    <dbReference type="NCBI Taxonomy" id="248742"/>
    <lineage>
        <taxon>Eukaryota</taxon>
        <taxon>Viridiplantae</taxon>
        <taxon>Chlorophyta</taxon>
        <taxon>core chlorophytes</taxon>
        <taxon>Trebouxiophyceae</taxon>
        <taxon>Trebouxiophyceae incertae sedis</taxon>
        <taxon>Coccomyxaceae</taxon>
        <taxon>Coccomyxa</taxon>
    </lineage>
</organism>
<dbReference type="InterPro" id="IPR013584">
    <property type="entry name" value="RAP"/>
</dbReference>